<dbReference type="STRING" id="94130.A0A2Z6S705"/>
<evidence type="ECO:0000256" key="1">
    <source>
        <dbReference type="SAM" id="MobiDB-lite"/>
    </source>
</evidence>
<dbReference type="Proteomes" id="UP000247702">
    <property type="component" value="Unassembled WGS sequence"/>
</dbReference>
<sequence>MRKRYIHSTGSSVKLFQIRNWFSHTSHNETTANLTEDNNKILSKDIDMEDINRNNNESIYFQHYDNDIDLRDNVIDELSDDDDDDDDKEEDYNEEKDYYNEEGVEEKGHNDDEKEESHNDHNDEEEEEGNNNENNDIYQIIEALDKDKIPTCDVIYQSGDFVYYNDNNGHRRLGRLRAILKNDNKDYQLQIQKILNYDDLPENLKGLSRQRHSLVEEVWFVPFGGNFDEFILPFVSEIKELEKGKIMTVQGQNAWVIAGLSIITADLPQGNDLAGVLKYFDLSLFSN</sequence>
<reference evidence="2 3" key="1">
    <citation type="submission" date="2017-11" db="EMBL/GenBank/DDBJ databases">
        <title>The genome of Rhizophagus clarus HR1 reveals common genetic basis of auxotrophy among arbuscular mycorrhizal fungi.</title>
        <authorList>
            <person name="Kobayashi Y."/>
        </authorList>
    </citation>
    <scope>NUCLEOTIDE SEQUENCE [LARGE SCALE GENOMIC DNA]</scope>
    <source>
        <strain evidence="2 3">HR1</strain>
    </source>
</reference>
<keyword evidence="3" id="KW-1185">Reference proteome</keyword>
<feature type="compositionally biased region" description="Basic and acidic residues" evidence="1">
    <location>
        <begin position="95"/>
        <end position="121"/>
    </location>
</feature>
<comment type="caution">
    <text evidence="2">The sequence shown here is derived from an EMBL/GenBank/DDBJ whole genome shotgun (WGS) entry which is preliminary data.</text>
</comment>
<gene>
    <name evidence="2" type="ORF">RclHR1_37230001</name>
</gene>
<feature type="region of interest" description="Disordered" evidence="1">
    <location>
        <begin position="76"/>
        <end position="134"/>
    </location>
</feature>
<dbReference type="AlphaFoldDB" id="A0A2Z6S705"/>
<protein>
    <recommendedName>
        <fullName evidence="4">BAH domain-containing protein</fullName>
    </recommendedName>
</protein>
<evidence type="ECO:0000313" key="2">
    <source>
        <dbReference type="EMBL" id="GBC00057.1"/>
    </source>
</evidence>
<organism evidence="2 3">
    <name type="scientific">Rhizophagus clarus</name>
    <dbReference type="NCBI Taxonomy" id="94130"/>
    <lineage>
        <taxon>Eukaryota</taxon>
        <taxon>Fungi</taxon>
        <taxon>Fungi incertae sedis</taxon>
        <taxon>Mucoromycota</taxon>
        <taxon>Glomeromycotina</taxon>
        <taxon>Glomeromycetes</taxon>
        <taxon>Glomerales</taxon>
        <taxon>Glomeraceae</taxon>
        <taxon>Rhizophagus</taxon>
    </lineage>
</organism>
<evidence type="ECO:0000313" key="3">
    <source>
        <dbReference type="Proteomes" id="UP000247702"/>
    </source>
</evidence>
<accession>A0A2Z6S705</accession>
<proteinExistence type="predicted"/>
<dbReference type="EMBL" id="BEXD01003028">
    <property type="protein sequence ID" value="GBC00057.1"/>
    <property type="molecule type" value="Genomic_DNA"/>
</dbReference>
<name>A0A2Z6S705_9GLOM</name>
<evidence type="ECO:0008006" key="4">
    <source>
        <dbReference type="Google" id="ProtNLM"/>
    </source>
</evidence>
<feature type="compositionally biased region" description="Acidic residues" evidence="1">
    <location>
        <begin position="76"/>
        <end position="94"/>
    </location>
</feature>